<organism evidence="3 4">
    <name type="scientific">Punica granatum</name>
    <name type="common">Pomegranate</name>
    <dbReference type="NCBI Taxonomy" id="22663"/>
    <lineage>
        <taxon>Eukaryota</taxon>
        <taxon>Viridiplantae</taxon>
        <taxon>Streptophyta</taxon>
        <taxon>Embryophyta</taxon>
        <taxon>Tracheophyta</taxon>
        <taxon>Spermatophyta</taxon>
        <taxon>Magnoliopsida</taxon>
        <taxon>eudicotyledons</taxon>
        <taxon>Gunneridae</taxon>
        <taxon>Pentapetalae</taxon>
        <taxon>rosids</taxon>
        <taxon>malvids</taxon>
        <taxon>Myrtales</taxon>
        <taxon>Lythraceae</taxon>
        <taxon>Punica</taxon>
    </lineage>
</organism>
<dbReference type="Gene3D" id="3.30.420.10">
    <property type="entry name" value="Ribonuclease H-like superfamily/Ribonuclease H"/>
    <property type="match status" value="1"/>
</dbReference>
<comment type="caution">
    <text evidence="3">The sequence shown here is derived from an EMBL/GenBank/DDBJ whole genome shotgun (WGS) entry which is preliminary data.</text>
</comment>
<dbReference type="SUPFAM" id="SSF56672">
    <property type="entry name" value="DNA/RNA polymerases"/>
    <property type="match status" value="1"/>
</dbReference>
<dbReference type="InterPro" id="IPR043502">
    <property type="entry name" value="DNA/RNA_pol_sf"/>
</dbReference>
<dbReference type="InterPro" id="IPR041577">
    <property type="entry name" value="RT_RNaseH_2"/>
</dbReference>
<evidence type="ECO:0000259" key="2">
    <source>
        <dbReference type="PROSITE" id="PS50994"/>
    </source>
</evidence>
<reference evidence="3 4" key="1">
    <citation type="submission" date="2017-11" db="EMBL/GenBank/DDBJ databases">
        <title>De-novo sequencing of pomegranate (Punica granatum L.) genome.</title>
        <authorList>
            <person name="Akparov Z."/>
            <person name="Amiraslanov A."/>
            <person name="Hajiyeva S."/>
            <person name="Abbasov M."/>
            <person name="Kaur K."/>
            <person name="Hamwieh A."/>
            <person name="Solovyev V."/>
            <person name="Salamov A."/>
            <person name="Braich B."/>
            <person name="Kosarev P."/>
            <person name="Mahmoud A."/>
            <person name="Hajiyev E."/>
            <person name="Babayeva S."/>
            <person name="Izzatullayeva V."/>
            <person name="Mammadov A."/>
            <person name="Mammadov A."/>
            <person name="Sharifova S."/>
            <person name="Ojaghi J."/>
            <person name="Eynullazada K."/>
            <person name="Bayramov B."/>
            <person name="Abdulazimova A."/>
            <person name="Shahmuradov I."/>
        </authorList>
    </citation>
    <scope>NUCLEOTIDE SEQUENCE [LARGE SCALE GENOMIC DNA]</scope>
    <source>
        <strain evidence="4">cv. AG2017</strain>
        <tissue evidence="3">Leaf</tissue>
    </source>
</reference>
<evidence type="ECO:0000313" key="3">
    <source>
        <dbReference type="EMBL" id="PKI72878.1"/>
    </source>
</evidence>
<dbReference type="SUPFAM" id="SSF50630">
    <property type="entry name" value="Acid proteases"/>
    <property type="match status" value="1"/>
</dbReference>
<dbReference type="InterPro" id="IPR012337">
    <property type="entry name" value="RNaseH-like_sf"/>
</dbReference>
<dbReference type="STRING" id="22663.A0A2I0KWQ4"/>
<keyword evidence="4" id="KW-1185">Reference proteome</keyword>
<accession>A0A2I0KWQ4</accession>
<sequence length="707" mass="79284">MGIRTDITEFQGGLQLEEFLDWLAMVEEVLEFKGAPETKRVQLVATRLCEGLIVERQQKRAGSEMFSGGVPVAEIGGAARAGGSSTVPGRPTRPANIGLSSSGPKCFKSCMTPRAANEEWLHNNIFQSTCTIGNKVCRFMIDSGSNENIVSAEAVQKLSLRNEPHPKPYKLAWLKKGGEVSVSKRALVTFSIGSRYRDSVWCDVVMMDACHLLLGRPWQFDRSDVFPEELPNGLPPLRDIQHHIDLQPSVALPNRPHYRMSPAKHKELRRQVEELISKGFILESMSPCVVPALLVPKKDGSWRMCVDSRAINKITVRVDSSKVEAVRQWPRPTSIIEVRSFHGLASFYRGFIPHFSSIMAPLTDCMKGGKFKWTEGAETTFQKIKECLTTAPILVLSNFQQPFELHSDAPKVGIGAFLSQNSRLIAFFSEKLTGTKPWVDISMDFVLGLPRTQRGNDSIYVIVDRFSKMSHFIPCKKTTNTVRVAQLYFREVHCLHGLSVSIVSDKDTRFLSHFWQSLWKMVNTQLNFSTAYHPQTDGQTEVVDRSLGNLLRGLVGEHGPLDLLPMPDKTQVHGKTVDFVHGLQEIHEAVQNNLQNAAMKCKAVADRRRRHVEFGIGNFIWVILTKDRFYAGDYHKLSARKIGPVEVIEKINSNAYRLKLPSHIRIVDVFNVKHLISYTGDSSGDDDSRANSLHPGENDAAEDLASR</sequence>
<protein>
    <recommendedName>
        <fullName evidence="2">Integrase catalytic domain-containing protein</fullName>
    </recommendedName>
</protein>
<dbReference type="GO" id="GO:0015074">
    <property type="term" value="P:DNA integration"/>
    <property type="evidence" value="ECO:0007669"/>
    <property type="project" value="InterPro"/>
</dbReference>
<dbReference type="PROSITE" id="PS50994">
    <property type="entry name" value="INTEGRASE"/>
    <property type="match status" value="1"/>
</dbReference>
<evidence type="ECO:0000313" key="4">
    <source>
        <dbReference type="Proteomes" id="UP000233551"/>
    </source>
</evidence>
<feature type="region of interest" description="Disordered" evidence="1">
    <location>
        <begin position="680"/>
        <end position="707"/>
    </location>
</feature>
<dbReference type="Gene3D" id="3.10.10.10">
    <property type="entry name" value="HIV Type 1 Reverse Transcriptase, subunit A, domain 1"/>
    <property type="match status" value="1"/>
</dbReference>
<feature type="domain" description="Integrase catalytic" evidence="2">
    <location>
        <begin position="433"/>
        <end position="552"/>
    </location>
</feature>
<dbReference type="GO" id="GO:0003676">
    <property type="term" value="F:nucleic acid binding"/>
    <property type="evidence" value="ECO:0007669"/>
    <property type="project" value="InterPro"/>
</dbReference>
<dbReference type="AlphaFoldDB" id="A0A2I0KWQ4"/>
<dbReference type="InterPro" id="IPR001584">
    <property type="entry name" value="Integrase_cat-core"/>
</dbReference>
<dbReference type="PANTHER" id="PTHR35046:SF18">
    <property type="entry name" value="RNA-DIRECTED DNA POLYMERASE"/>
    <property type="match status" value="1"/>
</dbReference>
<dbReference type="EMBL" id="PGOL01000306">
    <property type="protein sequence ID" value="PKI72878.1"/>
    <property type="molecule type" value="Genomic_DNA"/>
</dbReference>
<dbReference type="SUPFAM" id="SSF53098">
    <property type="entry name" value="Ribonuclease H-like"/>
    <property type="match status" value="1"/>
</dbReference>
<dbReference type="Gene3D" id="3.30.70.270">
    <property type="match status" value="1"/>
</dbReference>
<dbReference type="Proteomes" id="UP000233551">
    <property type="component" value="Unassembled WGS sequence"/>
</dbReference>
<dbReference type="InterPro" id="IPR021109">
    <property type="entry name" value="Peptidase_aspartic_dom_sf"/>
</dbReference>
<dbReference type="Gene3D" id="2.40.70.10">
    <property type="entry name" value="Acid Proteases"/>
    <property type="match status" value="1"/>
</dbReference>
<dbReference type="FunFam" id="3.30.70.270:FF:000020">
    <property type="entry name" value="Transposon Tf2-6 polyprotein-like Protein"/>
    <property type="match status" value="1"/>
</dbReference>
<dbReference type="PANTHER" id="PTHR35046">
    <property type="entry name" value="ZINC KNUCKLE (CCHC-TYPE) FAMILY PROTEIN"/>
    <property type="match status" value="1"/>
</dbReference>
<dbReference type="CDD" id="cd00303">
    <property type="entry name" value="retropepsin_like"/>
    <property type="match status" value="1"/>
</dbReference>
<dbReference type="Pfam" id="PF24626">
    <property type="entry name" value="SH3_Tf2-1"/>
    <property type="match status" value="1"/>
</dbReference>
<dbReference type="InterPro" id="IPR043128">
    <property type="entry name" value="Rev_trsase/Diguanyl_cyclase"/>
</dbReference>
<name>A0A2I0KWQ4_PUNGR</name>
<dbReference type="InterPro" id="IPR056924">
    <property type="entry name" value="SH3_Tf2-1"/>
</dbReference>
<evidence type="ECO:0000256" key="1">
    <source>
        <dbReference type="SAM" id="MobiDB-lite"/>
    </source>
</evidence>
<dbReference type="Pfam" id="PF13650">
    <property type="entry name" value="Asp_protease_2"/>
    <property type="match status" value="1"/>
</dbReference>
<dbReference type="InterPro" id="IPR036397">
    <property type="entry name" value="RNaseH_sf"/>
</dbReference>
<gene>
    <name evidence="3" type="ORF">CRG98_006746</name>
</gene>
<dbReference type="Pfam" id="PF17919">
    <property type="entry name" value="RT_RNaseH_2"/>
    <property type="match status" value="1"/>
</dbReference>
<proteinExistence type="predicted"/>